<dbReference type="InterPro" id="IPR017853">
    <property type="entry name" value="GH"/>
</dbReference>
<dbReference type="Gene3D" id="3.20.20.80">
    <property type="entry name" value="Glycosidases"/>
    <property type="match status" value="3"/>
</dbReference>
<evidence type="ECO:0000256" key="4">
    <source>
        <dbReference type="ARBA" id="ARBA00022669"/>
    </source>
</evidence>
<keyword evidence="10 12" id="KW-0326">Glycosidase</keyword>
<dbReference type="Gene3D" id="3.10.50.10">
    <property type="match status" value="2"/>
</dbReference>
<evidence type="ECO:0000256" key="1">
    <source>
        <dbReference type="ARBA" id="ARBA00000822"/>
    </source>
</evidence>
<dbReference type="InterPro" id="IPR002557">
    <property type="entry name" value="Chitin-bd_dom"/>
</dbReference>
<dbReference type="EC" id="3.2.1.14" evidence="3"/>
<feature type="domain" description="Chitin-binding type-2" evidence="14">
    <location>
        <begin position="964"/>
        <end position="1016"/>
    </location>
</feature>
<feature type="region of interest" description="Disordered" evidence="13">
    <location>
        <begin position="501"/>
        <end position="548"/>
    </location>
</feature>
<dbReference type="GO" id="GO:0008061">
    <property type="term" value="F:chitin binding"/>
    <property type="evidence" value="ECO:0007669"/>
    <property type="project" value="UniProtKB-KW"/>
</dbReference>
<accession>A0A7R9CCT7</accession>
<evidence type="ECO:0000256" key="7">
    <source>
        <dbReference type="ARBA" id="ARBA00023024"/>
    </source>
</evidence>
<dbReference type="PANTHER" id="PTHR11177">
    <property type="entry name" value="CHITINASE"/>
    <property type="match status" value="1"/>
</dbReference>
<proteinExistence type="inferred from homology"/>
<evidence type="ECO:0000256" key="5">
    <source>
        <dbReference type="ARBA" id="ARBA00022729"/>
    </source>
</evidence>
<feature type="compositionally biased region" description="Low complexity" evidence="13">
    <location>
        <begin position="92"/>
        <end position="120"/>
    </location>
</feature>
<dbReference type="Pfam" id="PF00704">
    <property type="entry name" value="Glyco_hydro_18"/>
    <property type="match status" value="3"/>
</dbReference>
<evidence type="ECO:0000256" key="2">
    <source>
        <dbReference type="ARBA" id="ARBA00009121"/>
    </source>
</evidence>
<dbReference type="FunFam" id="3.10.50.10:FF:000004">
    <property type="entry name" value="Chitinase 5"/>
    <property type="match status" value="1"/>
</dbReference>
<keyword evidence="11" id="KW-0624">Polysaccharide degradation</keyword>
<keyword evidence="7" id="KW-0146">Chitin degradation</keyword>
<keyword evidence="9" id="KW-0119">Carbohydrate metabolism</keyword>
<organism evidence="16">
    <name type="scientific">Timema cristinae</name>
    <name type="common">Walking stick</name>
    <dbReference type="NCBI Taxonomy" id="61476"/>
    <lineage>
        <taxon>Eukaryota</taxon>
        <taxon>Metazoa</taxon>
        <taxon>Ecdysozoa</taxon>
        <taxon>Arthropoda</taxon>
        <taxon>Hexapoda</taxon>
        <taxon>Insecta</taxon>
        <taxon>Pterygota</taxon>
        <taxon>Neoptera</taxon>
        <taxon>Polyneoptera</taxon>
        <taxon>Phasmatodea</taxon>
        <taxon>Timematodea</taxon>
        <taxon>Timematoidea</taxon>
        <taxon>Timematidae</taxon>
        <taxon>Timema</taxon>
    </lineage>
</organism>
<dbReference type="PROSITE" id="PS50940">
    <property type="entry name" value="CHIT_BIND_II"/>
    <property type="match status" value="2"/>
</dbReference>
<feature type="region of interest" description="Disordered" evidence="13">
    <location>
        <begin position="1"/>
        <end position="21"/>
    </location>
</feature>
<evidence type="ECO:0000256" key="6">
    <source>
        <dbReference type="ARBA" id="ARBA00022801"/>
    </source>
</evidence>
<evidence type="ECO:0000256" key="12">
    <source>
        <dbReference type="RuleBase" id="RU000489"/>
    </source>
</evidence>
<evidence type="ECO:0000256" key="8">
    <source>
        <dbReference type="ARBA" id="ARBA00023157"/>
    </source>
</evidence>
<feature type="domain" description="GH18" evidence="15">
    <location>
        <begin position="129"/>
        <end position="498"/>
    </location>
</feature>
<evidence type="ECO:0000313" key="16">
    <source>
        <dbReference type="EMBL" id="CAD7394100.1"/>
    </source>
</evidence>
<evidence type="ECO:0000256" key="9">
    <source>
        <dbReference type="ARBA" id="ARBA00023277"/>
    </source>
</evidence>
<evidence type="ECO:0000259" key="15">
    <source>
        <dbReference type="PROSITE" id="PS51910"/>
    </source>
</evidence>
<dbReference type="EMBL" id="OC316881">
    <property type="protein sequence ID" value="CAD7394100.1"/>
    <property type="molecule type" value="Genomic_DNA"/>
</dbReference>
<dbReference type="FunFam" id="3.20.20.80:FF:000007">
    <property type="entry name" value="Acidic mammalian chitinase"/>
    <property type="match status" value="2"/>
</dbReference>
<feature type="region of interest" description="Disordered" evidence="13">
    <location>
        <begin position="1030"/>
        <end position="1058"/>
    </location>
</feature>
<evidence type="ECO:0000256" key="13">
    <source>
        <dbReference type="SAM" id="MobiDB-lite"/>
    </source>
</evidence>
<dbReference type="InterPro" id="IPR001579">
    <property type="entry name" value="Glyco_hydro_18_chit_AS"/>
</dbReference>
<feature type="domain" description="GH18" evidence="15">
    <location>
        <begin position="1065"/>
        <end position="1248"/>
    </location>
</feature>
<dbReference type="SUPFAM" id="SSF57625">
    <property type="entry name" value="Invertebrate chitin-binding proteins"/>
    <property type="match status" value="2"/>
</dbReference>
<dbReference type="GO" id="GO:0005576">
    <property type="term" value="C:extracellular region"/>
    <property type="evidence" value="ECO:0007669"/>
    <property type="project" value="InterPro"/>
</dbReference>
<sequence length="1248" mass="138669">MSSVRTRTGTSLTLLSASPSGSCQAGVFSTYPGNCNKYLMCLFGQYKEFSCAPGLHWNNKQLSCDWPDSAHCTETDPDGTDTEGGNNETLAPSPSTSTTPPSRPTSSIRPPTTSTSVPTTPGEDLSGYFKVVCYFTNWAWYRTGVGKYLPEDIDANLCTHIVYGFAVLDYENLIVKAHDSWADFDNKFYERVVAYKKKGLKVSLALGGWNDSAGDKYSRLVNSATARRKFVLQVVQFLDKYGFDGLDLDWEYPKCWQVDCDKGPDSDKASFAALVRELRQAFNPRGLLLSSAVSPSKTVIDAGYDVKTLGENLDWVAVMTYDFHGQWDKKTGHVAPLYFHEDDDFFFFNANYSINYWISEGVPRRKIVMGMPLYGQSFQLAQASTNGLNSRAPGPGQAGEFTRAAGFLAYYEICDRVKNRGWTVVKDPLDRMGPYAFKGNQWVSFDDAHMIRLKSEYIRAMDLGGGMVWALDLDDFRNRCGDGPHPLLNTIRSVLATPGTGAPVMQPSTVSPQPPPSDWQHTTPASSIDTSAIPSVTTTTRPSTPGTSGTTGDFKVVCYFTNWAWYRQGGGKFLPSDIDPELCTHIVYGFAVLNGNQLLIRPHDTWADYDNKFYEKVTALKLKGLKVLLAIGGWNDSAGDKYSRLVNSPGARARFIAHVLDFIQQHNFDGLDLDWEYPKCWQVDCKKGPDSDKEAFAALVRELSMAFKPKGLLLSSAVSPSRAVISAGYDVPVLSQYLDWIAVMTYDFHGQWDKITGHVAPMYPHPEDVDVTFNANFSIHYWIRQGADPKKIVMGMPMYGQSFSLADNSEHGLNAPTYGGGEAGEATRARGFLAYYEICTNIKKKGWRVIKDKKGRMGPYAYSRDQWVSFDDTSMIRHKAEFIKAMGLGGGMIWALDLDDFRDICSCEQYPLLRTINRVLRGYPGPGPNCDIAAAADNIKVDIHELDENLIAPPDSVLLEAVDEPTCGNKIFLSHSTDCNKYYLCHHGELLEQSCPEGLYWNTDHCDWPENAKCGSLVEDMSSSTSISITMTEQATTSPTTKLTTARPTTSMRPSTPGTSTDTGYKVVCYFTNWAWYRQGIGKYTPDDIDESLCTHIAYGFAVLDGTTLTIKPHDSWADIDNEFYRKVTDLKKKGLKVLVAIGGWNDSLGDKYSRLVNNAASRRKFVENVIQFIVKYNFDGLDLDWEYPKCWQVDCTKGPDSDKQGFAALVQELSTSFKPLGLLLSSAVSPSKVVIDSGETNTLTTLK</sequence>
<dbReference type="FunFam" id="3.10.50.10:FF:000001">
    <property type="entry name" value="Chitinase 3-like 1"/>
    <property type="match status" value="1"/>
</dbReference>
<dbReference type="SUPFAM" id="SSF51445">
    <property type="entry name" value="(Trans)glycosidases"/>
    <property type="match status" value="3"/>
</dbReference>
<comment type="catalytic activity">
    <reaction evidence="1">
        <text>Random endo-hydrolysis of N-acetyl-beta-D-glucosaminide (1-&gt;4)-beta-linkages in chitin and chitodextrins.</text>
        <dbReference type="EC" id="3.2.1.14"/>
    </reaction>
</comment>
<feature type="domain" description="Chitin-binding type-2" evidence="14">
    <location>
        <begin position="20"/>
        <end position="74"/>
    </location>
</feature>
<keyword evidence="8" id="KW-1015">Disulfide bond</keyword>
<feature type="compositionally biased region" description="Low complexity" evidence="13">
    <location>
        <begin position="534"/>
        <end position="548"/>
    </location>
</feature>
<dbReference type="GO" id="GO:0000272">
    <property type="term" value="P:polysaccharide catabolic process"/>
    <property type="evidence" value="ECO:0007669"/>
    <property type="project" value="UniProtKB-KW"/>
</dbReference>
<dbReference type="InterPro" id="IPR001223">
    <property type="entry name" value="Glyco_hydro18_cat"/>
</dbReference>
<dbReference type="AlphaFoldDB" id="A0A7R9CCT7"/>
<name>A0A7R9CCT7_TIMCR</name>
<dbReference type="InterPro" id="IPR050314">
    <property type="entry name" value="Glycosyl_Hydrlase_18"/>
</dbReference>
<protein>
    <recommendedName>
        <fullName evidence="3">chitinase</fullName>
        <ecNumber evidence="3">3.2.1.14</ecNumber>
    </recommendedName>
</protein>
<dbReference type="InterPro" id="IPR011583">
    <property type="entry name" value="Chitinase_II/V-like_cat"/>
</dbReference>
<dbReference type="InterPro" id="IPR036508">
    <property type="entry name" value="Chitin-bd_dom_sf"/>
</dbReference>
<reference evidence="16" key="1">
    <citation type="submission" date="2020-11" db="EMBL/GenBank/DDBJ databases">
        <authorList>
            <person name="Tran Van P."/>
        </authorList>
    </citation>
    <scope>NUCLEOTIDE SEQUENCE</scope>
</reference>
<feature type="compositionally biased region" description="Polar residues" evidence="13">
    <location>
        <begin position="519"/>
        <end position="533"/>
    </location>
</feature>
<dbReference type="SMART" id="SM00636">
    <property type="entry name" value="Glyco_18"/>
    <property type="match status" value="3"/>
</dbReference>
<dbReference type="SMART" id="SM00494">
    <property type="entry name" value="ChtBD2"/>
    <property type="match status" value="2"/>
</dbReference>
<dbReference type="PANTHER" id="PTHR11177:SF359">
    <property type="entry name" value="CHITINASE 10-RELATED"/>
    <property type="match status" value="1"/>
</dbReference>
<dbReference type="GO" id="GO:0006032">
    <property type="term" value="P:chitin catabolic process"/>
    <property type="evidence" value="ECO:0007669"/>
    <property type="project" value="UniProtKB-KW"/>
</dbReference>
<dbReference type="Gene3D" id="2.170.140.10">
    <property type="entry name" value="Chitin binding domain"/>
    <property type="match status" value="2"/>
</dbReference>
<dbReference type="PROSITE" id="PS01095">
    <property type="entry name" value="GH18_1"/>
    <property type="match status" value="3"/>
</dbReference>
<comment type="similarity">
    <text evidence="2">Belongs to the glycosyl hydrolase 18 family. Chitinase class II subfamily.</text>
</comment>
<evidence type="ECO:0000256" key="10">
    <source>
        <dbReference type="ARBA" id="ARBA00023295"/>
    </source>
</evidence>
<dbReference type="SUPFAM" id="SSF54556">
    <property type="entry name" value="Chitinase insertion domain"/>
    <property type="match status" value="2"/>
</dbReference>
<keyword evidence="4" id="KW-0147">Chitin-binding</keyword>
<gene>
    <name evidence="16" type="ORF">TCEB3V08_LOCUS2042</name>
</gene>
<evidence type="ECO:0000259" key="14">
    <source>
        <dbReference type="PROSITE" id="PS50940"/>
    </source>
</evidence>
<dbReference type="PROSITE" id="PS51910">
    <property type="entry name" value="GH18_2"/>
    <property type="match status" value="3"/>
</dbReference>
<feature type="domain" description="GH18" evidence="15">
    <location>
        <begin position="554"/>
        <end position="923"/>
    </location>
</feature>
<feature type="region of interest" description="Disordered" evidence="13">
    <location>
        <begin position="75"/>
        <end position="120"/>
    </location>
</feature>
<dbReference type="CDD" id="cd02872">
    <property type="entry name" value="GH18_chitolectin_chitotriosidase"/>
    <property type="match status" value="2"/>
</dbReference>
<dbReference type="Pfam" id="PF01607">
    <property type="entry name" value="CBM_14"/>
    <property type="match status" value="2"/>
</dbReference>
<evidence type="ECO:0000256" key="11">
    <source>
        <dbReference type="ARBA" id="ARBA00023326"/>
    </source>
</evidence>
<evidence type="ECO:0000256" key="3">
    <source>
        <dbReference type="ARBA" id="ARBA00012729"/>
    </source>
</evidence>
<feature type="compositionally biased region" description="Low complexity" evidence="13">
    <location>
        <begin position="1030"/>
        <end position="1051"/>
    </location>
</feature>
<keyword evidence="5" id="KW-0732">Signal</keyword>
<dbReference type="GO" id="GO:0008843">
    <property type="term" value="F:endochitinase activity"/>
    <property type="evidence" value="ECO:0007669"/>
    <property type="project" value="UniProtKB-EC"/>
</dbReference>
<dbReference type="InterPro" id="IPR029070">
    <property type="entry name" value="Chitinase_insertion_sf"/>
</dbReference>
<keyword evidence="6 12" id="KW-0378">Hydrolase</keyword>